<comment type="similarity">
    <text evidence="2">Belongs to the AOR/FOR family.</text>
</comment>
<dbReference type="GO" id="GO:0016625">
    <property type="term" value="F:oxidoreductase activity, acting on the aldehyde or oxo group of donors, iron-sulfur protein as acceptor"/>
    <property type="evidence" value="ECO:0007669"/>
    <property type="project" value="InterPro"/>
</dbReference>
<evidence type="ECO:0000256" key="7">
    <source>
        <dbReference type="ARBA" id="ARBA00023014"/>
    </source>
</evidence>
<evidence type="ECO:0000256" key="5">
    <source>
        <dbReference type="ARBA" id="ARBA00023002"/>
    </source>
</evidence>
<dbReference type="PANTHER" id="PTHR30038:SF0">
    <property type="entry name" value="TUNGSTEN-CONTAINING ALDEHYDE FERREDOXIN OXIDOREDUCTASE"/>
    <property type="match status" value="1"/>
</dbReference>
<dbReference type="Pfam" id="PF02730">
    <property type="entry name" value="AFOR_N"/>
    <property type="match status" value="1"/>
</dbReference>
<evidence type="ECO:0000256" key="3">
    <source>
        <dbReference type="ARBA" id="ARBA00022485"/>
    </source>
</evidence>
<comment type="cofactor">
    <cofactor evidence="1">
        <name>[4Fe-4S] cluster</name>
        <dbReference type="ChEBI" id="CHEBI:49883"/>
    </cofactor>
</comment>
<sequence>MAPVSAGYLLRVDLTTGSCVREPVDPQLQQQHLGGRGLGTALLQEYAGLDPFSPEMPLVLTIGPLCGTSLPMSSRCVLTGRSPLTNTIFSSSSGGPLGPCLLGAGLVALLVQGRAASPCLLEINSNGERLLPADQLWGQGCQASLAGLDGVAAVIGPAGEQMQQYGLIETSNGEPFSRGGFGAVMGSKRLKGIVLKTGPATVAIADQAGFDKALEDLMRLFRASPFLLGPLGIREHGTVALVDLLKQRGMLPGRNFYSFEGDETRWNAYALQQQYHPEPGGCHDCLVACKRVASDGTELPDYDQLAAFGGLCGIDSLEQIVELCEQCHDQGVDPISYATEMAAGSREASLTVKGLELPPYDPRASTGLALAYATSPHGGSHLSAWPIASEILRKPVPTDRFSFDGKARVIAMFEDANAAVDCLSLCRFASAAVELEELAALLAAVTGQSYFTADLLRIGRCTVQQERLFNQQCGFTAADDSLPQRFFTESANGLAPLDQQRFEQELAAYGRIRAAQCL</sequence>
<keyword evidence="5" id="KW-0560">Oxidoreductase</keyword>
<keyword evidence="6" id="KW-0408">Iron</keyword>
<keyword evidence="11" id="KW-1185">Reference proteome</keyword>
<dbReference type="InterPro" id="IPR001203">
    <property type="entry name" value="OxRdtase_Ald_Fedxn_C"/>
</dbReference>
<evidence type="ECO:0000313" key="11">
    <source>
        <dbReference type="Proteomes" id="UP000190102"/>
    </source>
</evidence>
<accession>A0A1T4RXU3</accession>
<evidence type="ECO:0000256" key="6">
    <source>
        <dbReference type="ARBA" id="ARBA00023004"/>
    </source>
</evidence>
<evidence type="ECO:0000256" key="4">
    <source>
        <dbReference type="ARBA" id="ARBA00022723"/>
    </source>
</evidence>
<dbReference type="PANTHER" id="PTHR30038">
    <property type="entry name" value="ALDEHYDE FERREDOXIN OXIDOREDUCTASE"/>
    <property type="match status" value="1"/>
</dbReference>
<name>A0A1T4RXU3_9BACT</name>
<protein>
    <submittedName>
        <fullName evidence="10">Aldehyde:ferredoxin oxidoreductase</fullName>
    </submittedName>
</protein>
<evidence type="ECO:0000256" key="2">
    <source>
        <dbReference type="ARBA" id="ARBA00011032"/>
    </source>
</evidence>
<dbReference type="Proteomes" id="UP000190102">
    <property type="component" value="Unassembled WGS sequence"/>
</dbReference>
<dbReference type="InterPro" id="IPR036503">
    <property type="entry name" value="Ald_Fedxn_OxRdtase_N_sf"/>
</dbReference>
<gene>
    <name evidence="10" type="ORF">SAMN02745119_03134</name>
</gene>
<evidence type="ECO:0000259" key="9">
    <source>
        <dbReference type="SMART" id="SM00790"/>
    </source>
</evidence>
<dbReference type="EMBL" id="FUWR01000027">
    <property type="protein sequence ID" value="SKA20810.1"/>
    <property type="molecule type" value="Genomic_DNA"/>
</dbReference>
<dbReference type="InterPro" id="IPR013983">
    <property type="entry name" value="Ald_Fedxn_OxRdtase_N"/>
</dbReference>
<keyword evidence="7" id="KW-0411">Iron-sulfur</keyword>
<dbReference type="InterPro" id="IPR051919">
    <property type="entry name" value="W-dependent_AOR"/>
</dbReference>
<comment type="cofactor">
    <cofactor evidence="8">
        <name>tungstopterin</name>
        <dbReference type="ChEBI" id="CHEBI:30402"/>
    </cofactor>
</comment>
<keyword evidence="4" id="KW-0479">Metal-binding</keyword>
<dbReference type="STRING" id="115783.SAMN02745119_03134"/>
<dbReference type="SUPFAM" id="SSF48310">
    <property type="entry name" value="Aldehyde ferredoxin oxidoreductase, C-terminal domains"/>
    <property type="match status" value="1"/>
</dbReference>
<dbReference type="GO" id="GO:0051539">
    <property type="term" value="F:4 iron, 4 sulfur cluster binding"/>
    <property type="evidence" value="ECO:0007669"/>
    <property type="project" value="UniProtKB-KW"/>
</dbReference>
<evidence type="ECO:0000256" key="8">
    <source>
        <dbReference type="ARBA" id="ARBA00049934"/>
    </source>
</evidence>
<dbReference type="AlphaFoldDB" id="A0A1T4RXU3"/>
<keyword evidence="3" id="KW-0004">4Fe-4S</keyword>
<dbReference type="Pfam" id="PF01314">
    <property type="entry name" value="AFOR_C"/>
    <property type="match status" value="2"/>
</dbReference>
<organism evidence="10 11">
    <name type="scientific">Trichlorobacter thiogenes</name>
    <dbReference type="NCBI Taxonomy" id="115783"/>
    <lineage>
        <taxon>Bacteria</taxon>
        <taxon>Pseudomonadati</taxon>
        <taxon>Thermodesulfobacteriota</taxon>
        <taxon>Desulfuromonadia</taxon>
        <taxon>Geobacterales</taxon>
        <taxon>Geobacteraceae</taxon>
        <taxon>Trichlorobacter</taxon>
    </lineage>
</organism>
<dbReference type="GO" id="GO:0009055">
    <property type="term" value="F:electron transfer activity"/>
    <property type="evidence" value="ECO:0007669"/>
    <property type="project" value="InterPro"/>
</dbReference>
<proteinExistence type="inferred from homology"/>
<dbReference type="Gene3D" id="3.60.9.10">
    <property type="entry name" value="Aldehyde ferredoxin oxidoreductase, N-terminal domain"/>
    <property type="match status" value="1"/>
</dbReference>
<dbReference type="SUPFAM" id="SSF56228">
    <property type="entry name" value="Aldehyde ferredoxin oxidoreductase, N-terminal domain"/>
    <property type="match status" value="1"/>
</dbReference>
<dbReference type="OrthoDB" id="9763894at2"/>
<dbReference type="GO" id="GO:0046872">
    <property type="term" value="F:metal ion binding"/>
    <property type="evidence" value="ECO:0007669"/>
    <property type="project" value="UniProtKB-KW"/>
</dbReference>
<dbReference type="Gene3D" id="1.10.569.10">
    <property type="entry name" value="Aldehyde Ferredoxin Oxidoreductase Protein, subunit A, domain 2"/>
    <property type="match status" value="1"/>
</dbReference>
<evidence type="ECO:0000256" key="1">
    <source>
        <dbReference type="ARBA" id="ARBA00001966"/>
    </source>
</evidence>
<dbReference type="RefSeq" id="WP_078791351.1">
    <property type="nucleotide sequence ID" value="NZ_FUWR01000027.1"/>
</dbReference>
<dbReference type="InterPro" id="IPR036021">
    <property type="entry name" value="Tungsten_al_ferr_oxy-like_C"/>
</dbReference>
<evidence type="ECO:0000313" key="10">
    <source>
        <dbReference type="EMBL" id="SKA20810.1"/>
    </source>
</evidence>
<feature type="domain" description="Aldehyde ferredoxin oxidoreductase N-terminal" evidence="9">
    <location>
        <begin position="6"/>
        <end position="199"/>
    </location>
</feature>
<reference evidence="11" key="1">
    <citation type="submission" date="2017-02" db="EMBL/GenBank/DDBJ databases">
        <authorList>
            <person name="Varghese N."/>
            <person name="Submissions S."/>
        </authorList>
    </citation>
    <scope>NUCLEOTIDE SEQUENCE [LARGE SCALE GENOMIC DNA]</scope>
    <source>
        <strain evidence="11">ATCC BAA-34</strain>
    </source>
</reference>
<dbReference type="SMART" id="SM00790">
    <property type="entry name" value="AFOR_N"/>
    <property type="match status" value="1"/>
</dbReference>
<dbReference type="InterPro" id="IPR013984">
    <property type="entry name" value="Ald_Fedxn_OxRdtase_dom2"/>
</dbReference>
<dbReference type="Gene3D" id="1.10.599.10">
    <property type="entry name" value="Aldehyde Ferredoxin Oxidoreductase Protein, subunit A, domain 3"/>
    <property type="match status" value="1"/>
</dbReference>
<dbReference type="InterPro" id="IPR013985">
    <property type="entry name" value="Ald_Fedxn_OxRdtase_dom3"/>
</dbReference>